<feature type="domain" description="U3 small nucleolar RNA-associated protein 13 C-terminal" evidence="2">
    <location>
        <begin position="3"/>
        <end position="85"/>
    </location>
</feature>
<dbReference type="STRING" id="59895.A0A103XQG3"/>
<dbReference type="EMBL" id="LEKV01004454">
    <property type="protein sequence ID" value="KVH95010.1"/>
    <property type="molecule type" value="Genomic_DNA"/>
</dbReference>
<gene>
    <name evidence="3" type="ORF">Ccrd_002921</name>
</gene>
<evidence type="ECO:0000256" key="1">
    <source>
        <dbReference type="SAM" id="MobiDB-lite"/>
    </source>
</evidence>
<reference evidence="3 4" key="1">
    <citation type="journal article" date="2016" name="Sci. Rep.">
        <title>The genome sequence of the outbreeding globe artichoke constructed de novo incorporating a phase-aware low-pass sequencing strategy of F1 progeny.</title>
        <authorList>
            <person name="Scaglione D."/>
            <person name="Reyes-Chin-Wo S."/>
            <person name="Acquadro A."/>
            <person name="Froenicke L."/>
            <person name="Portis E."/>
            <person name="Beitel C."/>
            <person name="Tirone M."/>
            <person name="Mauro R."/>
            <person name="Lo Monaco A."/>
            <person name="Mauromicale G."/>
            <person name="Faccioli P."/>
            <person name="Cattivelli L."/>
            <person name="Rieseberg L."/>
            <person name="Michelmore R."/>
            <person name="Lanteri S."/>
        </authorList>
    </citation>
    <scope>NUCLEOTIDE SEQUENCE [LARGE SCALE GENOMIC DNA]</scope>
    <source>
        <strain evidence="3">2C</strain>
    </source>
</reference>
<evidence type="ECO:0000313" key="4">
    <source>
        <dbReference type="Proteomes" id="UP000243975"/>
    </source>
</evidence>
<evidence type="ECO:0000313" key="3">
    <source>
        <dbReference type="EMBL" id="KVH95010.1"/>
    </source>
</evidence>
<proteinExistence type="predicted"/>
<evidence type="ECO:0000259" key="2">
    <source>
        <dbReference type="Pfam" id="PF08625"/>
    </source>
</evidence>
<protein>
    <submittedName>
        <fullName evidence="3">Small-subunit processome, Utp13</fullName>
    </submittedName>
</protein>
<dbReference type="InterPro" id="IPR013934">
    <property type="entry name" value="Utp13_C"/>
</dbReference>
<accession>A0A103XQG3</accession>
<feature type="compositionally biased region" description="Basic and acidic residues" evidence="1">
    <location>
        <begin position="113"/>
        <end position="123"/>
    </location>
</feature>
<sequence>RKDANDQVKQALGVLGTEEFRQLLEYIREWNTKPKLCHIAQFVLFKMRGIGELLEGLIPYSQRHYSRIDRLERSTFLLDYTLNGMSIVEPDMGVVEDPKDESLVGPTEAVAKGQERANEEVSKQRSLKKRKAKILNGGNKKIKGSVSTDGAVVSVMK</sequence>
<dbReference type="Gramene" id="KVH95010">
    <property type="protein sequence ID" value="KVH95010"/>
    <property type="gene ID" value="Ccrd_002921"/>
</dbReference>
<feature type="non-terminal residue" evidence="3">
    <location>
        <position position="157"/>
    </location>
</feature>
<dbReference type="Pfam" id="PF08625">
    <property type="entry name" value="Utp13"/>
    <property type="match status" value="1"/>
</dbReference>
<dbReference type="AlphaFoldDB" id="A0A103XQG3"/>
<organism evidence="3 4">
    <name type="scientific">Cynara cardunculus var. scolymus</name>
    <name type="common">Globe artichoke</name>
    <name type="synonym">Cynara scolymus</name>
    <dbReference type="NCBI Taxonomy" id="59895"/>
    <lineage>
        <taxon>Eukaryota</taxon>
        <taxon>Viridiplantae</taxon>
        <taxon>Streptophyta</taxon>
        <taxon>Embryophyta</taxon>
        <taxon>Tracheophyta</taxon>
        <taxon>Spermatophyta</taxon>
        <taxon>Magnoliopsida</taxon>
        <taxon>eudicotyledons</taxon>
        <taxon>Gunneridae</taxon>
        <taxon>Pentapetalae</taxon>
        <taxon>asterids</taxon>
        <taxon>campanulids</taxon>
        <taxon>Asterales</taxon>
        <taxon>Asteraceae</taxon>
        <taxon>Carduoideae</taxon>
        <taxon>Cardueae</taxon>
        <taxon>Carduinae</taxon>
        <taxon>Cynara</taxon>
    </lineage>
</organism>
<name>A0A103XQG3_CYNCS</name>
<dbReference type="GO" id="GO:0006364">
    <property type="term" value="P:rRNA processing"/>
    <property type="evidence" value="ECO:0007669"/>
    <property type="project" value="InterPro"/>
</dbReference>
<keyword evidence="4" id="KW-1185">Reference proteome</keyword>
<dbReference type="GO" id="GO:0032040">
    <property type="term" value="C:small-subunit processome"/>
    <property type="evidence" value="ECO:0007669"/>
    <property type="project" value="InterPro"/>
</dbReference>
<dbReference type="Proteomes" id="UP000243975">
    <property type="component" value="Unassembled WGS sequence"/>
</dbReference>
<feature type="region of interest" description="Disordered" evidence="1">
    <location>
        <begin position="110"/>
        <end position="129"/>
    </location>
</feature>
<comment type="caution">
    <text evidence="3">The sequence shown here is derived from an EMBL/GenBank/DDBJ whole genome shotgun (WGS) entry which is preliminary data.</text>
</comment>